<gene>
    <name evidence="1" type="ORF">F5148DRAFT_1278773</name>
</gene>
<accession>A0ACC0URG5</accession>
<dbReference type="Proteomes" id="UP001207468">
    <property type="component" value="Unassembled WGS sequence"/>
</dbReference>
<sequence>MEVGLQSIRALVESSVGVRFITLTSTSSNYGMPVDNTVKHRCVEDLARLRAEASRSQQTLTHSQSLESQPPPSFTVVTEQGGPTSSSETRRLQTEVESLRREMQQLRTERLEPPSSHTSGGPP</sequence>
<evidence type="ECO:0000313" key="2">
    <source>
        <dbReference type="Proteomes" id="UP001207468"/>
    </source>
</evidence>
<evidence type="ECO:0000313" key="1">
    <source>
        <dbReference type="EMBL" id="KAI9513392.1"/>
    </source>
</evidence>
<organism evidence="1 2">
    <name type="scientific">Russula earlei</name>
    <dbReference type="NCBI Taxonomy" id="71964"/>
    <lineage>
        <taxon>Eukaryota</taxon>
        <taxon>Fungi</taxon>
        <taxon>Dikarya</taxon>
        <taxon>Basidiomycota</taxon>
        <taxon>Agaricomycotina</taxon>
        <taxon>Agaricomycetes</taxon>
        <taxon>Russulales</taxon>
        <taxon>Russulaceae</taxon>
        <taxon>Russula</taxon>
    </lineage>
</organism>
<reference evidence="1" key="1">
    <citation type="submission" date="2021-03" db="EMBL/GenBank/DDBJ databases">
        <title>Evolutionary priming and transition to the ectomycorrhizal habit in an iconic lineage of mushroom-forming fungi: is preadaptation a requirement?</title>
        <authorList>
            <consortium name="DOE Joint Genome Institute"/>
            <person name="Looney B.P."/>
            <person name="Miyauchi S."/>
            <person name="Morin E."/>
            <person name="Drula E."/>
            <person name="Courty P.E."/>
            <person name="Chicoki N."/>
            <person name="Fauchery L."/>
            <person name="Kohler A."/>
            <person name="Kuo A."/>
            <person name="LaButti K."/>
            <person name="Pangilinan J."/>
            <person name="Lipzen A."/>
            <person name="Riley R."/>
            <person name="Andreopoulos W."/>
            <person name="He G."/>
            <person name="Johnson J."/>
            <person name="Barry K.W."/>
            <person name="Grigoriev I.V."/>
            <person name="Nagy L."/>
            <person name="Hibbett D."/>
            <person name="Henrissat B."/>
            <person name="Matheny P.B."/>
            <person name="Labbe J."/>
            <person name="Martin A.F."/>
        </authorList>
    </citation>
    <scope>NUCLEOTIDE SEQUENCE</scope>
    <source>
        <strain evidence="1">BPL698</strain>
    </source>
</reference>
<dbReference type="EMBL" id="JAGFNK010000001">
    <property type="protein sequence ID" value="KAI9513392.1"/>
    <property type="molecule type" value="Genomic_DNA"/>
</dbReference>
<protein>
    <submittedName>
        <fullName evidence="1">Uncharacterized protein</fullName>
    </submittedName>
</protein>
<name>A0ACC0URG5_9AGAM</name>
<comment type="caution">
    <text evidence="1">The sequence shown here is derived from an EMBL/GenBank/DDBJ whole genome shotgun (WGS) entry which is preliminary data.</text>
</comment>
<keyword evidence="2" id="KW-1185">Reference proteome</keyword>
<proteinExistence type="predicted"/>